<keyword evidence="2" id="KW-0564">Palmitate</keyword>
<dbReference type="NCBIfam" id="TIGR01845">
    <property type="entry name" value="outer_NodT"/>
    <property type="match status" value="1"/>
</dbReference>
<dbReference type="AlphaFoldDB" id="A0A4Y8ZR62"/>
<keyword evidence="3" id="KW-0732">Signal</keyword>
<reference evidence="4 5" key="1">
    <citation type="submission" date="2019-03" db="EMBL/GenBank/DDBJ databases">
        <title>Genome sequence of Sphingomonas sp. 17J27-24.</title>
        <authorList>
            <person name="Kim M."/>
            <person name="Maeng S."/>
            <person name="Sathiyaraj S."/>
        </authorList>
    </citation>
    <scope>NUCLEOTIDE SEQUENCE [LARGE SCALE GENOMIC DNA]</scope>
    <source>
        <strain evidence="4 5">17J27-24</strain>
    </source>
</reference>
<feature type="signal peptide" evidence="3">
    <location>
        <begin position="1"/>
        <end position="15"/>
    </location>
</feature>
<comment type="subcellular location">
    <subcellularLocation>
        <location evidence="2">Cell membrane</location>
        <topology evidence="2">Lipid-anchor</topology>
    </subcellularLocation>
</comment>
<organism evidence="4 5">
    <name type="scientific">Sphingomonas parva</name>
    <dbReference type="NCBI Taxonomy" id="2555898"/>
    <lineage>
        <taxon>Bacteria</taxon>
        <taxon>Pseudomonadati</taxon>
        <taxon>Pseudomonadota</taxon>
        <taxon>Alphaproteobacteria</taxon>
        <taxon>Sphingomonadales</taxon>
        <taxon>Sphingomonadaceae</taxon>
        <taxon>Sphingomonas</taxon>
    </lineage>
</organism>
<dbReference type="PROSITE" id="PS51257">
    <property type="entry name" value="PROKAR_LIPOPROTEIN"/>
    <property type="match status" value="1"/>
</dbReference>
<dbReference type="OrthoDB" id="9770517at2"/>
<evidence type="ECO:0000256" key="3">
    <source>
        <dbReference type="SAM" id="SignalP"/>
    </source>
</evidence>
<dbReference type="PANTHER" id="PTHR30203:SF21">
    <property type="entry name" value="OUTER MEMBRANE COMPONENT OF MULTIDRUG EFFLUX PUMP-RELATED"/>
    <property type="match status" value="1"/>
</dbReference>
<dbReference type="Gene3D" id="1.20.1600.10">
    <property type="entry name" value="Outer membrane efflux proteins (OEP)"/>
    <property type="match status" value="1"/>
</dbReference>
<dbReference type="Pfam" id="PF02321">
    <property type="entry name" value="OEP"/>
    <property type="match status" value="2"/>
</dbReference>
<keyword evidence="2" id="KW-0449">Lipoprotein</keyword>
<dbReference type="GO" id="GO:0005886">
    <property type="term" value="C:plasma membrane"/>
    <property type="evidence" value="ECO:0007669"/>
    <property type="project" value="UniProtKB-SubCell"/>
</dbReference>
<keyword evidence="2" id="KW-1134">Transmembrane beta strand</keyword>
<dbReference type="SUPFAM" id="SSF56954">
    <property type="entry name" value="Outer membrane efflux proteins (OEP)"/>
    <property type="match status" value="1"/>
</dbReference>
<keyword evidence="5" id="KW-1185">Reference proteome</keyword>
<comment type="similarity">
    <text evidence="1 2">Belongs to the outer membrane factor (OMF) (TC 1.B.17) family.</text>
</comment>
<accession>A0A4Y8ZR62</accession>
<dbReference type="EMBL" id="SPDV01000015">
    <property type="protein sequence ID" value="TFI58501.1"/>
    <property type="molecule type" value="Genomic_DNA"/>
</dbReference>
<dbReference type="GO" id="GO:0015562">
    <property type="term" value="F:efflux transmembrane transporter activity"/>
    <property type="evidence" value="ECO:0007669"/>
    <property type="project" value="InterPro"/>
</dbReference>
<evidence type="ECO:0000256" key="1">
    <source>
        <dbReference type="ARBA" id="ARBA00007613"/>
    </source>
</evidence>
<dbReference type="Proteomes" id="UP000298213">
    <property type="component" value="Unassembled WGS sequence"/>
</dbReference>
<evidence type="ECO:0000256" key="2">
    <source>
        <dbReference type="RuleBase" id="RU362097"/>
    </source>
</evidence>
<dbReference type="PANTHER" id="PTHR30203">
    <property type="entry name" value="OUTER MEMBRANE CATION EFFLUX PROTEIN"/>
    <property type="match status" value="1"/>
</dbReference>
<dbReference type="InterPro" id="IPR010131">
    <property type="entry name" value="MdtP/NodT-like"/>
</dbReference>
<comment type="caution">
    <text evidence="4">The sequence shown here is derived from an EMBL/GenBank/DDBJ whole genome shotgun (WGS) entry which is preliminary data.</text>
</comment>
<feature type="chain" id="PRO_5021408544" evidence="3">
    <location>
        <begin position="16"/>
        <end position="468"/>
    </location>
</feature>
<dbReference type="RefSeq" id="WP_135086142.1">
    <property type="nucleotide sequence ID" value="NZ_SPDV01000015.1"/>
</dbReference>
<name>A0A4Y8ZR62_9SPHN</name>
<sequence>MTKTLMAAASLLALAACTTVGPDYQSPAPTAPAQSGFVGAASPAFTGDEPPGRWWSLFDDPVLDRLIEQALTANTDLRVASANLAQARATLRETRAGRLPSTSVAGGATYANQPGPGGADLTFDAGLDVGYQLDLFGRIRRGIEASRADVGAVQAAFDVARVSVAAETARAYADACSAGRQLAVAQESVRIQEQTFDLTRRLVEGGRGTALETGQAGAQLEQTRAQIPTLEAQRQTALYRLSVLTGRPPAEFPREVAACATPPALGRPIPVGSGASLLARRPDIRAAERELAAATARVGVATAELYPDIRLGGSIGSTGTAGNLLSSSGFRFGLGPLISWTFPNTAVARARIAQAEAGADAALARFDGTWLGALEETESALTRYATELDRVAILRRARASSAEAARVARLRYRAGRESFQIVLDAERSLAQTETALAQAEAQLSDNLVTVFLALGGGWEEAPAVAAAS</sequence>
<protein>
    <submittedName>
        <fullName evidence="4">TolC family protein</fullName>
    </submittedName>
</protein>
<evidence type="ECO:0000313" key="5">
    <source>
        <dbReference type="Proteomes" id="UP000298213"/>
    </source>
</evidence>
<dbReference type="Gene3D" id="2.20.200.10">
    <property type="entry name" value="Outer membrane efflux proteins (OEP)"/>
    <property type="match status" value="1"/>
</dbReference>
<evidence type="ECO:0000313" key="4">
    <source>
        <dbReference type="EMBL" id="TFI58501.1"/>
    </source>
</evidence>
<keyword evidence="2" id="KW-0472">Membrane</keyword>
<dbReference type="InterPro" id="IPR003423">
    <property type="entry name" value="OMP_efflux"/>
</dbReference>
<proteinExistence type="inferred from homology"/>
<keyword evidence="2" id="KW-0812">Transmembrane</keyword>
<gene>
    <name evidence="4" type="ORF">E2493_09610</name>
</gene>